<organism evidence="2">
    <name type="scientific">freshwater metagenome</name>
    <dbReference type="NCBI Taxonomy" id="449393"/>
    <lineage>
        <taxon>unclassified sequences</taxon>
        <taxon>metagenomes</taxon>
        <taxon>ecological metagenomes</taxon>
    </lineage>
</organism>
<feature type="region of interest" description="Disordered" evidence="1">
    <location>
        <begin position="148"/>
        <end position="188"/>
    </location>
</feature>
<dbReference type="AlphaFoldDB" id="A0A6J6JHU1"/>
<evidence type="ECO:0000256" key="1">
    <source>
        <dbReference type="SAM" id="MobiDB-lite"/>
    </source>
</evidence>
<name>A0A6J6JHU1_9ZZZZ</name>
<evidence type="ECO:0000313" key="2">
    <source>
        <dbReference type="EMBL" id="CAB4636807.1"/>
    </source>
</evidence>
<protein>
    <submittedName>
        <fullName evidence="2">Unannotated protein</fullName>
    </submittedName>
</protein>
<reference evidence="2" key="1">
    <citation type="submission" date="2020-05" db="EMBL/GenBank/DDBJ databases">
        <authorList>
            <person name="Chiriac C."/>
            <person name="Salcher M."/>
            <person name="Ghai R."/>
            <person name="Kavagutti S V."/>
        </authorList>
    </citation>
    <scope>NUCLEOTIDE SEQUENCE</scope>
</reference>
<gene>
    <name evidence="2" type="ORF">UFOPK1960_01030</name>
</gene>
<accession>A0A6J6JHU1</accession>
<proteinExistence type="predicted"/>
<sequence length="188" mass="20386">MTSTPEATTTSYAPAITPWAAKCAACCEDPHWRSTVVPGTLSGHPAAKTALRAIFVDCSPACITQPMTTSSIMPGSMPVRSIKAFIVSATKSTGCQSFNFPFRRPRGVRIASTITALNIMAPDIKVSLQSAVLVSPITNLEQLRSTKKPQAATRCREHQTKQKQQCQSDRPVWMRADSESLTLGPRHD</sequence>
<dbReference type="EMBL" id="CAEZVL010000173">
    <property type="protein sequence ID" value="CAB4636807.1"/>
    <property type="molecule type" value="Genomic_DNA"/>
</dbReference>